<accession>A0A8T2TBV7</accession>
<dbReference type="OrthoDB" id="448280at2759"/>
<evidence type="ECO:0000313" key="6">
    <source>
        <dbReference type="EMBL" id="KAH7415203.1"/>
    </source>
</evidence>
<comment type="caution">
    <text evidence="6">The sequence shown here is derived from an EMBL/GenBank/DDBJ whole genome shotgun (WGS) entry which is preliminary data.</text>
</comment>
<keyword evidence="2 5" id="KW-0812">Transmembrane</keyword>
<protein>
    <submittedName>
        <fullName evidence="6">Uncharacterized protein</fullName>
    </submittedName>
</protein>
<reference evidence="6" key="1">
    <citation type="submission" date="2021-08" db="EMBL/GenBank/DDBJ databases">
        <title>WGS assembly of Ceratopteris richardii.</title>
        <authorList>
            <person name="Marchant D.B."/>
            <person name="Chen G."/>
            <person name="Jenkins J."/>
            <person name="Shu S."/>
            <person name="Leebens-Mack J."/>
            <person name="Grimwood J."/>
            <person name="Schmutz J."/>
            <person name="Soltis P."/>
            <person name="Soltis D."/>
            <person name="Chen Z.-H."/>
        </authorList>
    </citation>
    <scope>NUCLEOTIDE SEQUENCE</scope>
    <source>
        <strain evidence="6">Whitten #5841</strain>
        <tissue evidence="6">Leaf</tissue>
    </source>
</reference>
<name>A0A8T2TBV7_CERRI</name>
<organism evidence="6 7">
    <name type="scientific">Ceratopteris richardii</name>
    <name type="common">Triangle waterfern</name>
    <dbReference type="NCBI Taxonomy" id="49495"/>
    <lineage>
        <taxon>Eukaryota</taxon>
        <taxon>Viridiplantae</taxon>
        <taxon>Streptophyta</taxon>
        <taxon>Embryophyta</taxon>
        <taxon>Tracheophyta</taxon>
        <taxon>Polypodiopsida</taxon>
        <taxon>Polypodiidae</taxon>
        <taxon>Polypodiales</taxon>
        <taxon>Pteridineae</taxon>
        <taxon>Pteridaceae</taxon>
        <taxon>Parkerioideae</taxon>
        <taxon>Ceratopteris</taxon>
    </lineage>
</organism>
<evidence type="ECO:0000256" key="5">
    <source>
        <dbReference type="SAM" id="Phobius"/>
    </source>
</evidence>
<proteinExistence type="predicted"/>
<evidence type="ECO:0000256" key="2">
    <source>
        <dbReference type="ARBA" id="ARBA00022692"/>
    </source>
</evidence>
<dbReference type="AlphaFoldDB" id="A0A8T2TBV7"/>
<dbReference type="GO" id="GO:0005886">
    <property type="term" value="C:plasma membrane"/>
    <property type="evidence" value="ECO:0007669"/>
    <property type="project" value="TreeGrafter"/>
</dbReference>
<comment type="subcellular location">
    <subcellularLocation>
        <location evidence="1">Membrane</location>
        <topology evidence="1">Multi-pass membrane protein</topology>
    </subcellularLocation>
</comment>
<evidence type="ECO:0000256" key="1">
    <source>
        <dbReference type="ARBA" id="ARBA00004141"/>
    </source>
</evidence>
<dbReference type="GO" id="GO:0005385">
    <property type="term" value="F:zinc ion transmembrane transporter activity"/>
    <property type="evidence" value="ECO:0007669"/>
    <property type="project" value="TreeGrafter"/>
</dbReference>
<gene>
    <name evidence="6" type="ORF">KP509_14G032600</name>
</gene>
<keyword evidence="3 5" id="KW-1133">Transmembrane helix</keyword>
<keyword evidence="7" id="KW-1185">Reference proteome</keyword>
<feature type="transmembrane region" description="Helical" evidence="5">
    <location>
        <begin position="24"/>
        <end position="45"/>
    </location>
</feature>
<evidence type="ECO:0000313" key="7">
    <source>
        <dbReference type="Proteomes" id="UP000825935"/>
    </source>
</evidence>
<dbReference type="Pfam" id="PF02535">
    <property type="entry name" value="Zip"/>
    <property type="match status" value="1"/>
</dbReference>
<feature type="transmembrane region" description="Helical" evidence="5">
    <location>
        <begin position="100"/>
        <end position="123"/>
    </location>
</feature>
<dbReference type="InterPro" id="IPR003689">
    <property type="entry name" value="ZIP"/>
</dbReference>
<dbReference type="PANTHER" id="PTHR11040">
    <property type="entry name" value="ZINC/IRON TRANSPORTER"/>
    <property type="match status" value="1"/>
</dbReference>
<sequence length="286" mass="31347">MDIVECVRGIDDCRDKSSATELRIVFAVAVILAACVIGVCMPMAGRYMPAFHADGNLFLVTKSFAARVYLATAYVHVHPDSFETLSNPCLSENRWAKSPFAGFISILARLFVLIIDASATMLYENKHQVISRFPINDKIPLPSSPEQSKDVKARRIVERSRFKVSSTMSIHADAGSQAREVRSHVSVATDDCAELRHRVIAHVLPLLYLSILHSSISNVMSMAVLELGIVAHSVIIGITVGTSESRCTIMPLLAALTFHQFRIEGIALGRCITQLVSNSRIGVNII</sequence>
<evidence type="ECO:0000256" key="3">
    <source>
        <dbReference type="ARBA" id="ARBA00022989"/>
    </source>
</evidence>
<dbReference type="EMBL" id="CM035419">
    <property type="protein sequence ID" value="KAH7415203.1"/>
    <property type="molecule type" value="Genomic_DNA"/>
</dbReference>
<dbReference type="Proteomes" id="UP000825935">
    <property type="component" value="Chromosome 14"/>
</dbReference>
<dbReference type="PANTHER" id="PTHR11040:SF35">
    <property type="entry name" value="ZINC TRANSPORTER 5"/>
    <property type="match status" value="1"/>
</dbReference>
<keyword evidence="4 5" id="KW-0472">Membrane</keyword>
<evidence type="ECO:0000256" key="4">
    <source>
        <dbReference type="ARBA" id="ARBA00023136"/>
    </source>
</evidence>